<reference evidence="3 4" key="1">
    <citation type="submission" date="2018-06" db="EMBL/GenBank/DDBJ databases">
        <authorList>
            <consortium name="Pathogen Informatics"/>
            <person name="Doyle S."/>
        </authorList>
    </citation>
    <scope>NUCLEOTIDE SEQUENCE [LARGE SCALE GENOMIC DNA]</scope>
    <source>
        <strain evidence="3 4">NCTC10252</strain>
    </source>
</reference>
<organism evidence="3 4">
    <name type="scientific">Salmonella enterica</name>
    <name type="common">Salmonella choleraesuis</name>
    <dbReference type="NCBI Taxonomy" id="28901"/>
    <lineage>
        <taxon>Bacteria</taxon>
        <taxon>Pseudomonadati</taxon>
        <taxon>Pseudomonadota</taxon>
        <taxon>Gammaproteobacteria</taxon>
        <taxon>Enterobacterales</taxon>
        <taxon>Enterobacteriaceae</taxon>
        <taxon>Salmonella</taxon>
    </lineage>
</organism>
<keyword evidence="1" id="KW-0175">Coiled coil</keyword>
<evidence type="ECO:0000259" key="2">
    <source>
        <dbReference type="Pfam" id="PF08845"/>
    </source>
</evidence>
<dbReference type="GO" id="GO:0003723">
    <property type="term" value="F:RNA binding"/>
    <property type="evidence" value="ECO:0007669"/>
    <property type="project" value="InterPro"/>
</dbReference>
<dbReference type="InterPro" id="IPR014944">
    <property type="entry name" value="Toxin_SymE-like"/>
</dbReference>
<evidence type="ECO:0000256" key="1">
    <source>
        <dbReference type="SAM" id="Coils"/>
    </source>
</evidence>
<evidence type="ECO:0000313" key="4">
    <source>
        <dbReference type="Proteomes" id="UP000254597"/>
    </source>
</evidence>
<proteinExistence type="predicted"/>
<feature type="domain" description="Toxin SymE-like" evidence="2">
    <location>
        <begin position="1"/>
        <end position="44"/>
    </location>
</feature>
<feature type="coiled-coil region" evidence="1">
    <location>
        <begin position="44"/>
        <end position="78"/>
    </location>
</feature>
<accession>A0A379QE79</accession>
<dbReference type="EC" id="3.1.-.-" evidence="3"/>
<protein>
    <submittedName>
        <fullName evidence="3">Endoribonuclease SymE</fullName>
        <ecNumber evidence="3">3.1.-.-</ecNumber>
    </submittedName>
</protein>
<evidence type="ECO:0000313" key="3">
    <source>
        <dbReference type="EMBL" id="SUF55171.1"/>
    </source>
</evidence>
<gene>
    <name evidence="3" type="primary">yjiW</name>
    <name evidence="3" type="ORF">NCTC10252_00342</name>
</gene>
<name>A0A379QE79_SALER</name>
<dbReference type="Proteomes" id="UP000254597">
    <property type="component" value="Unassembled WGS sequence"/>
</dbReference>
<dbReference type="GO" id="GO:0005737">
    <property type="term" value="C:cytoplasm"/>
    <property type="evidence" value="ECO:0007669"/>
    <property type="project" value="InterPro"/>
</dbReference>
<dbReference type="Pfam" id="PF08845">
    <property type="entry name" value="SymE_toxin"/>
    <property type="match status" value="1"/>
</dbReference>
<dbReference type="GO" id="GO:0016788">
    <property type="term" value="F:hydrolase activity, acting on ester bonds"/>
    <property type="evidence" value="ECO:0007669"/>
    <property type="project" value="InterPro"/>
</dbReference>
<dbReference type="AlphaFoldDB" id="A0A379QE79"/>
<sequence>MGYRPQRRDKNTPSLTLSSNWLRETGFETGRQISVKVMDGCIVLMAYDEKKQKLFSELQEMQQKLKGIEEALAAVHSSLFEPVSLTYSFSLMLDEAYPAYIPDISE</sequence>
<keyword evidence="3" id="KW-0378">Hydrolase</keyword>
<dbReference type="EMBL" id="UGWP01000004">
    <property type="protein sequence ID" value="SUF55171.1"/>
    <property type="molecule type" value="Genomic_DNA"/>
</dbReference>
<dbReference type="GO" id="GO:0016070">
    <property type="term" value="P:RNA metabolic process"/>
    <property type="evidence" value="ECO:0007669"/>
    <property type="project" value="InterPro"/>
</dbReference>